<evidence type="ECO:0000313" key="3">
    <source>
        <dbReference type="Proteomes" id="UP000001070"/>
    </source>
</evidence>
<dbReference type="InParanoid" id="B4JBI3"/>
<protein>
    <submittedName>
        <fullName evidence="2">GH10209</fullName>
    </submittedName>
</protein>
<dbReference type="Proteomes" id="UP000001070">
    <property type="component" value="Unassembled WGS sequence"/>
</dbReference>
<dbReference type="InterPro" id="IPR032007">
    <property type="entry name" value="DUF4791"/>
</dbReference>
<dbReference type="EMBL" id="CH916368">
    <property type="protein sequence ID" value="EDW04006.1"/>
    <property type="molecule type" value="Genomic_DNA"/>
</dbReference>
<evidence type="ECO:0000313" key="2">
    <source>
        <dbReference type="EMBL" id="EDW04006.1"/>
    </source>
</evidence>
<keyword evidence="1" id="KW-0812">Transmembrane</keyword>
<gene>
    <name evidence="2" type="primary">Dgri\GH10209</name>
    <name evidence="2" type="ORF">Dgri_GH10209</name>
</gene>
<dbReference type="eggNOG" id="ENOG502TBI5">
    <property type="taxonomic scope" value="Eukaryota"/>
</dbReference>
<organism evidence="3">
    <name type="scientific">Drosophila grimshawi</name>
    <name type="common">Hawaiian fruit fly</name>
    <name type="synonym">Idiomyia grimshawi</name>
    <dbReference type="NCBI Taxonomy" id="7222"/>
    <lineage>
        <taxon>Eukaryota</taxon>
        <taxon>Metazoa</taxon>
        <taxon>Ecdysozoa</taxon>
        <taxon>Arthropoda</taxon>
        <taxon>Hexapoda</taxon>
        <taxon>Insecta</taxon>
        <taxon>Pterygota</taxon>
        <taxon>Neoptera</taxon>
        <taxon>Endopterygota</taxon>
        <taxon>Diptera</taxon>
        <taxon>Brachycera</taxon>
        <taxon>Muscomorpha</taxon>
        <taxon>Ephydroidea</taxon>
        <taxon>Drosophilidae</taxon>
        <taxon>Drosophila</taxon>
        <taxon>Hawaiian Drosophila</taxon>
    </lineage>
</organism>
<proteinExistence type="predicted"/>
<reference evidence="2 3" key="1">
    <citation type="journal article" date="2007" name="Nature">
        <title>Evolution of genes and genomes on the Drosophila phylogeny.</title>
        <authorList>
            <consortium name="Drosophila 12 Genomes Consortium"/>
            <person name="Clark A.G."/>
            <person name="Eisen M.B."/>
            <person name="Smith D.R."/>
            <person name="Bergman C.M."/>
            <person name="Oliver B."/>
            <person name="Markow T.A."/>
            <person name="Kaufman T.C."/>
            <person name="Kellis M."/>
            <person name="Gelbart W."/>
            <person name="Iyer V.N."/>
            <person name="Pollard D.A."/>
            <person name="Sackton T.B."/>
            <person name="Larracuente A.M."/>
            <person name="Singh N.D."/>
            <person name="Abad J.P."/>
            <person name="Abt D.N."/>
            <person name="Adryan B."/>
            <person name="Aguade M."/>
            <person name="Akashi H."/>
            <person name="Anderson W.W."/>
            <person name="Aquadro C.F."/>
            <person name="Ardell D.H."/>
            <person name="Arguello R."/>
            <person name="Artieri C.G."/>
            <person name="Barbash D.A."/>
            <person name="Barker D."/>
            <person name="Barsanti P."/>
            <person name="Batterham P."/>
            <person name="Batzoglou S."/>
            <person name="Begun D."/>
            <person name="Bhutkar A."/>
            <person name="Blanco E."/>
            <person name="Bosak S.A."/>
            <person name="Bradley R.K."/>
            <person name="Brand A.D."/>
            <person name="Brent M.R."/>
            <person name="Brooks A.N."/>
            <person name="Brown R.H."/>
            <person name="Butlin R.K."/>
            <person name="Caggese C."/>
            <person name="Calvi B.R."/>
            <person name="Bernardo de Carvalho A."/>
            <person name="Caspi A."/>
            <person name="Castrezana S."/>
            <person name="Celniker S.E."/>
            <person name="Chang J.L."/>
            <person name="Chapple C."/>
            <person name="Chatterji S."/>
            <person name="Chinwalla A."/>
            <person name="Civetta A."/>
            <person name="Clifton S.W."/>
            <person name="Comeron J.M."/>
            <person name="Costello J.C."/>
            <person name="Coyne J.A."/>
            <person name="Daub J."/>
            <person name="David R.G."/>
            <person name="Delcher A.L."/>
            <person name="Delehaunty K."/>
            <person name="Do C.B."/>
            <person name="Ebling H."/>
            <person name="Edwards K."/>
            <person name="Eickbush T."/>
            <person name="Evans J.D."/>
            <person name="Filipski A."/>
            <person name="Findeiss S."/>
            <person name="Freyhult E."/>
            <person name="Fulton L."/>
            <person name="Fulton R."/>
            <person name="Garcia A.C."/>
            <person name="Gardiner A."/>
            <person name="Garfield D.A."/>
            <person name="Garvin B.E."/>
            <person name="Gibson G."/>
            <person name="Gilbert D."/>
            <person name="Gnerre S."/>
            <person name="Godfrey J."/>
            <person name="Good R."/>
            <person name="Gotea V."/>
            <person name="Gravely B."/>
            <person name="Greenberg A.J."/>
            <person name="Griffiths-Jones S."/>
            <person name="Gross S."/>
            <person name="Guigo R."/>
            <person name="Gustafson E.A."/>
            <person name="Haerty W."/>
            <person name="Hahn M.W."/>
            <person name="Halligan D.L."/>
            <person name="Halpern A.L."/>
            <person name="Halter G.M."/>
            <person name="Han M.V."/>
            <person name="Heger A."/>
            <person name="Hillier L."/>
            <person name="Hinrichs A.S."/>
            <person name="Holmes I."/>
            <person name="Hoskins R.A."/>
            <person name="Hubisz M.J."/>
            <person name="Hultmark D."/>
            <person name="Huntley M.A."/>
            <person name="Jaffe D.B."/>
            <person name="Jagadeeshan S."/>
            <person name="Jeck W.R."/>
            <person name="Johnson J."/>
            <person name="Jones C.D."/>
            <person name="Jordan W.C."/>
            <person name="Karpen G.H."/>
            <person name="Kataoka E."/>
            <person name="Keightley P.D."/>
            <person name="Kheradpour P."/>
            <person name="Kirkness E.F."/>
            <person name="Koerich L.B."/>
            <person name="Kristiansen K."/>
            <person name="Kudrna D."/>
            <person name="Kulathinal R.J."/>
            <person name="Kumar S."/>
            <person name="Kwok R."/>
            <person name="Lander E."/>
            <person name="Langley C.H."/>
            <person name="Lapoint R."/>
            <person name="Lazzaro B.P."/>
            <person name="Lee S.J."/>
            <person name="Levesque L."/>
            <person name="Li R."/>
            <person name="Lin C.F."/>
            <person name="Lin M.F."/>
            <person name="Lindblad-Toh K."/>
            <person name="Llopart A."/>
            <person name="Long M."/>
            <person name="Low L."/>
            <person name="Lozovsky E."/>
            <person name="Lu J."/>
            <person name="Luo M."/>
            <person name="Machado C.A."/>
            <person name="Makalowski W."/>
            <person name="Marzo M."/>
            <person name="Matsuda M."/>
            <person name="Matzkin L."/>
            <person name="McAllister B."/>
            <person name="McBride C.S."/>
            <person name="McKernan B."/>
            <person name="McKernan K."/>
            <person name="Mendez-Lago M."/>
            <person name="Minx P."/>
            <person name="Mollenhauer M.U."/>
            <person name="Montooth K."/>
            <person name="Mount S.M."/>
            <person name="Mu X."/>
            <person name="Myers E."/>
            <person name="Negre B."/>
            <person name="Newfeld S."/>
            <person name="Nielsen R."/>
            <person name="Noor M.A."/>
            <person name="O'Grady P."/>
            <person name="Pachter L."/>
            <person name="Papaceit M."/>
            <person name="Parisi M.J."/>
            <person name="Parisi M."/>
            <person name="Parts L."/>
            <person name="Pedersen J.S."/>
            <person name="Pesole G."/>
            <person name="Phillippy A.M."/>
            <person name="Ponting C.P."/>
            <person name="Pop M."/>
            <person name="Porcelli D."/>
            <person name="Powell J.R."/>
            <person name="Prohaska S."/>
            <person name="Pruitt K."/>
            <person name="Puig M."/>
            <person name="Quesneville H."/>
            <person name="Ram K.R."/>
            <person name="Rand D."/>
            <person name="Rasmussen M.D."/>
            <person name="Reed L.K."/>
            <person name="Reenan R."/>
            <person name="Reily A."/>
            <person name="Remington K.A."/>
            <person name="Rieger T.T."/>
            <person name="Ritchie M.G."/>
            <person name="Robin C."/>
            <person name="Rogers Y.H."/>
            <person name="Rohde C."/>
            <person name="Rozas J."/>
            <person name="Rubenfield M.J."/>
            <person name="Ruiz A."/>
            <person name="Russo S."/>
            <person name="Salzberg S.L."/>
            <person name="Sanchez-Gracia A."/>
            <person name="Saranga D.J."/>
            <person name="Sato H."/>
            <person name="Schaeffer S.W."/>
            <person name="Schatz M.C."/>
            <person name="Schlenke T."/>
            <person name="Schwartz R."/>
            <person name="Segarra C."/>
            <person name="Singh R.S."/>
            <person name="Sirot L."/>
            <person name="Sirota M."/>
            <person name="Sisneros N.B."/>
            <person name="Smith C.D."/>
            <person name="Smith T.F."/>
            <person name="Spieth J."/>
            <person name="Stage D.E."/>
            <person name="Stark A."/>
            <person name="Stephan W."/>
            <person name="Strausberg R.L."/>
            <person name="Strempel S."/>
            <person name="Sturgill D."/>
            <person name="Sutton G."/>
            <person name="Sutton G.G."/>
            <person name="Tao W."/>
            <person name="Teichmann S."/>
            <person name="Tobari Y.N."/>
            <person name="Tomimura Y."/>
            <person name="Tsolas J.M."/>
            <person name="Valente V.L."/>
            <person name="Venter E."/>
            <person name="Venter J.C."/>
            <person name="Vicario S."/>
            <person name="Vieira F.G."/>
            <person name="Vilella A.J."/>
            <person name="Villasante A."/>
            <person name="Walenz B."/>
            <person name="Wang J."/>
            <person name="Wasserman M."/>
            <person name="Watts T."/>
            <person name="Wilson D."/>
            <person name="Wilson R.K."/>
            <person name="Wing R.A."/>
            <person name="Wolfner M.F."/>
            <person name="Wong A."/>
            <person name="Wong G.K."/>
            <person name="Wu C.I."/>
            <person name="Wu G."/>
            <person name="Yamamoto D."/>
            <person name="Yang H.P."/>
            <person name="Yang S.P."/>
            <person name="Yorke J.A."/>
            <person name="Yoshida K."/>
            <person name="Zdobnov E."/>
            <person name="Zhang P."/>
            <person name="Zhang Y."/>
            <person name="Zimin A.V."/>
            <person name="Baldwin J."/>
            <person name="Abdouelleil A."/>
            <person name="Abdulkadir J."/>
            <person name="Abebe A."/>
            <person name="Abera B."/>
            <person name="Abreu J."/>
            <person name="Acer S.C."/>
            <person name="Aftuck L."/>
            <person name="Alexander A."/>
            <person name="An P."/>
            <person name="Anderson E."/>
            <person name="Anderson S."/>
            <person name="Arachi H."/>
            <person name="Azer M."/>
            <person name="Bachantsang P."/>
            <person name="Barry A."/>
            <person name="Bayul T."/>
            <person name="Berlin A."/>
            <person name="Bessette D."/>
            <person name="Bloom T."/>
            <person name="Blye J."/>
            <person name="Boguslavskiy L."/>
            <person name="Bonnet C."/>
            <person name="Boukhgalter B."/>
            <person name="Bourzgui I."/>
            <person name="Brown A."/>
            <person name="Cahill P."/>
            <person name="Channer S."/>
            <person name="Cheshatsang Y."/>
            <person name="Chuda L."/>
            <person name="Citroen M."/>
            <person name="Collymore A."/>
            <person name="Cooke P."/>
            <person name="Costello M."/>
            <person name="D'Aco K."/>
            <person name="Daza R."/>
            <person name="De Haan G."/>
            <person name="DeGray S."/>
            <person name="DeMaso C."/>
            <person name="Dhargay N."/>
            <person name="Dooley K."/>
            <person name="Dooley E."/>
            <person name="Doricent M."/>
            <person name="Dorje P."/>
            <person name="Dorjee K."/>
            <person name="Dupes A."/>
            <person name="Elong R."/>
            <person name="Falk J."/>
            <person name="Farina A."/>
            <person name="Faro S."/>
            <person name="Ferguson D."/>
            <person name="Fisher S."/>
            <person name="Foley C.D."/>
            <person name="Franke A."/>
            <person name="Friedrich D."/>
            <person name="Gadbois L."/>
            <person name="Gearin G."/>
            <person name="Gearin C.R."/>
            <person name="Giannoukos G."/>
            <person name="Goode T."/>
            <person name="Graham J."/>
            <person name="Grandbois E."/>
            <person name="Grewal S."/>
            <person name="Gyaltsen K."/>
            <person name="Hafez N."/>
            <person name="Hagos B."/>
            <person name="Hall J."/>
            <person name="Henson C."/>
            <person name="Hollinger A."/>
            <person name="Honan T."/>
            <person name="Huard M.D."/>
            <person name="Hughes L."/>
            <person name="Hurhula B."/>
            <person name="Husby M.E."/>
            <person name="Kamat A."/>
            <person name="Kanga B."/>
            <person name="Kashin S."/>
            <person name="Khazanovich D."/>
            <person name="Kisner P."/>
            <person name="Lance K."/>
            <person name="Lara M."/>
            <person name="Lee W."/>
            <person name="Lennon N."/>
            <person name="Letendre F."/>
            <person name="LeVine R."/>
            <person name="Lipovsky A."/>
            <person name="Liu X."/>
            <person name="Liu J."/>
            <person name="Liu S."/>
            <person name="Lokyitsang T."/>
            <person name="Lokyitsang Y."/>
            <person name="Lubonja R."/>
            <person name="Lui A."/>
            <person name="MacDonald P."/>
            <person name="Magnisalis V."/>
            <person name="Maru K."/>
            <person name="Matthews C."/>
            <person name="McCusker W."/>
            <person name="McDonough S."/>
            <person name="Mehta T."/>
            <person name="Meldrim J."/>
            <person name="Meneus L."/>
            <person name="Mihai O."/>
            <person name="Mihalev A."/>
            <person name="Mihova T."/>
            <person name="Mittelman R."/>
            <person name="Mlenga V."/>
            <person name="Montmayeur A."/>
            <person name="Mulrain L."/>
            <person name="Navidi A."/>
            <person name="Naylor J."/>
            <person name="Negash T."/>
            <person name="Nguyen T."/>
            <person name="Nguyen N."/>
            <person name="Nicol R."/>
            <person name="Norbu C."/>
            <person name="Norbu N."/>
            <person name="Novod N."/>
            <person name="O'Neill B."/>
            <person name="Osman S."/>
            <person name="Markiewicz E."/>
            <person name="Oyono O.L."/>
            <person name="Patti C."/>
            <person name="Phunkhang P."/>
            <person name="Pierre F."/>
            <person name="Priest M."/>
            <person name="Raghuraman S."/>
            <person name="Rege F."/>
            <person name="Reyes R."/>
            <person name="Rise C."/>
            <person name="Rogov P."/>
            <person name="Ross K."/>
            <person name="Ryan E."/>
            <person name="Settipalli S."/>
            <person name="Shea T."/>
            <person name="Sherpa N."/>
            <person name="Shi L."/>
            <person name="Shih D."/>
            <person name="Sparrow T."/>
            <person name="Spaulding J."/>
            <person name="Stalker J."/>
            <person name="Stange-Thomann N."/>
            <person name="Stavropoulos S."/>
            <person name="Stone C."/>
            <person name="Strader C."/>
            <person name="Tesfaye S."/>
            <person name="Thomson T."/>
            <person name="Thoulutsang Y."/>
            <person name="Thoulutsang D."/>
            <person name="Topham K."/>
            <person name="Topping I."/>
            <person name="Tsamla T."/>
            <person name="Vassiliev H."/>
            <person name="Vo A."/>
            <person name="Wangchuk T."/>
            <person name="Wangdi T."/>
            <person name="Weiand M."/>
            <person name="Wilkinson J."/>
            <person name="Wilson A."/>
            <person name="Yadav S."/>
            <person name="Young G."/>
            <person name="Yu Q."/>
            <person name="Zembek L."/>
            <person name="Zhong D."/>
            <person name="Zimmer A."/>
            <person name="Zwirko Z."/>
            <person name="Jaffe D.B."/>
            <person name="Alvarez P."/>
            <person name="Brockman W."/>
            <person name="Butler J."/>
            <person name="Chin C."/>
            <person name="Gnerre S."/>
            <person name="Grabherr M."/>
            <person name="Kleber M."/>
            <person name="Mauceli E."/>
            <person name="MacCallum I."/>
        </authorList>
    </citation>
    <scope>NUCLEOTIDE SEQUENCE [LARGE SCALE GENOMIC DNA]</scope>
    <source>
        <strain evidence="3">Tucson 15287-2541.00</strain>
    </source>
</reference>
<dbReference type="PhylomeDB" id="B4JBI3"/>
<accession>B4JBI3</accession>
<dbReference type="AlphaFoldDB" id="B4JBI3"/>
<name>B4JBI3_DROGR</name>
<keyword evidence="1" id="KW-1133">Transmembrane helix</keyword>
<sequence length="201" mass="21958">MSEPMSSGGLRFIYNGLLLTTSGLAMRHLSLERQTFAFVACLVGGAAALVGLCRALFGSSTTITGRSRARDVCQGMLELVPLPLINMQLYEHRLGLGNVVLAHGILLLPPLLLELRCSLVKERKNCDLTETLRDLSMLGNIVSLLFLAAREHNFLYMRMGLVMLLVKYYPVLADSAQEETGEDLIVCGSALLFHQLGHALA</sequence>
<dbReference type="OrthoDB" id="7811158at2759"/>
<keyword evidence="3" id="KW-1185">Reference proteome</keyword>
<feature type="transmembrane region" description="Helical" evidence="1">
    <location>
        <begin position="94"/>
        <end position="112"/>
    </location>
</feature>
<keyword evidence="1" id="KW-0472">Membrane</keyword>
<feature type="transmembrane region" description="Helical" evidence="1">
    <location>
        <begin position="12"/>
        <end position="30"/>
    </location>
</feature>
<dbReference type="HOGENOM" id="CLU_1422856_0_0_1"/>
<feature type="transmembrane region" description="Helical" evidence="1">
    <location>
        <begin position="36"/>
        <end position="57"/>
    </location>
</feature>
<dbReference type="Pfam" id="PF16039">
    <property type="entry name" value="DUF4791"/>
    <property type="match status" value="1"/>
</dbReference>
<evidence type="ECO:0000256" key="1">
    <source>
        <dbReference type="SAM" id="Phobius"/>
    </source>
</evidence>